<dbReference type="EMBL" id="JAJVDC020000072">
    <property type="protein sequence ID" value="KAL1627525.1"/>
    <property type="molecule type" value="Genomic_DNA"/>
</dbReference>
<dbReference type="PANTHER" id="PTHR22893:SF91">
    <property type="entry name" value="NADPH DEHYDROGENASE 2-RELATED"/>
    <property type="match status" value="1"/>
</dbReference>
<evidence type="ECO:0000259" key="1">
    <source>
        <dbReference type="Pfam" id="PF00724"/>
    </source>
</evidence>
<dbReference type="PANTHER" id="PTHR22893">
    <property type="entry name" value="NADH OXIDOREDUCTASE-RELATED"/>
    <property type="match status" value="1"/>
</dbReference>
<sequence length="347" mass="37743">MAPLARFRAGADHTPTPLMAALVSPRGGGQAFGPGLWDAAHVAGWKRVVDAVHARGCVIFAQLFALGRAAEGSSSGGVADADELVSSSAVAMGEGGSVPRALREEEVWAFVEDWVEAARGAVEGAGFDGVEIYGANGYLIDQFTQDTCNRRTDGCGGSVENRARFAIEVAKAVAGAVGPERTAMRLSPWRTFQGMRMADPVPQFTYLIKELRRLDLAYVHLFQSRIPGDDDDAKENSERLDLMVQAWGKGKPVLIAGGLETDSARHLLDEEYPDYDVVAVFGRYFLSTPDLVYRIQNGIPANPYHRETFYGDGKRVPELGYVDYPFSDEYLAEQADLQSGVKWESSL</sequence>
<evidence type="ECO:0000313" key="3">
    <source>
        <dbReference type="Proteomes" id="UP001521116"/>
    </source>
</evidence>
<keyword evidence="3" id="KW-1185">Reference proteome</keyword>
<proteinExistence type="predicted"/>
<dbReference type="SUPFAM" id="SSF51395">
    <property type="entry name" value="FMN-linked oxidoreductases"/>
    <property type="match status" value="1"/>
</dbReference>
<reference evidence="2 3" key="1">
    <citation type="submission" date="2024-02" db="EMBL/GenBank/DDBJ databases">
        <title>De novo assembly and annotation of 12 fungi associated with fruit tree decline syndrome in Ontario, Canada.</title>
        <authorList>
            <person name="Sulman M."/>
            <person name="Ellouze W."/>
            <person name="Ilyukhin E."/>
        </authorList>
    </citation>
    <scope>NUCLEOTIDE SEQUENCE [LARGE SCALE GENOMIC DNA]</scope>
    <source>
        <strain evidence="2 3">M1-105</strain>
    </source>
</reference>
<dbReference type="InterPro" id="IPR045247">
    <property type="entry name" value="Oye-like"/>
</dbReference>
<name>A0ABR3SRJ2_9PEZI</name>
<dbReference type="Pfam" id="PF00724">
    <property type="entry name" value="Oxidored_FMN"/>
    <property type="match status" value="1"/>
</dbReference>
<dbReference type="Gene3D" id="3.20.20.70">
    <property type="entry name" value="Aldolase class I"/>
    <property type="match status" value="1"/>
</dbReference>
<accession>A0ABR3SRJ2</accession>
<comment type="caution">
    <text evidence="2">The sequence shown here is derived from an EMBL/GenBank/DDBJ whole genome shotgun (WGS) entry which is preliminary data.</text>
</comment>
<dbReference type="InterPro" id="IPR001155">
    <property type="entry name" value="OxRdtase_FMN_N"/>
</dbReference>
<feature type="domain" description="NADH:flavin oxidoreductase/NADH oxidase N-terminal" evidence="1">
    <location>
        <begin position="20"/>
        <end position="302"/>
    </location>
</feature>
<dbReference type="InterPro" id="IPR013785">
    <property type="entry name" value="Aldolase_TIM"/>
</dbReference>
<evidence type="ECO:0000313" key="2">
    <source>
        <dbReference type="EMBL" id="KAL1627525.1"/>
    </source>
</evidence>
<gene>
    <name evidence="2" type="ORF">SLS56_006349</name>
</gene>
<protein>
    <recommendedName>
        <fullName evidence="1">NADH:flavin oxidoreductase/NADH oxidase N-terminal domain-containing protein</fullName>
    </recommendedName>
</protein>
<dbReference type="Proteomes" id="UP001521116">
    <property type="component" value="Unassembled WGS sequence"/>
</dbReference>
<organism evidence="2 3">
    <name type="scientific">Neofusicoccum ribis</name>
    <dbReference type="NCBI Taxonomy" id="45134"/>
    <lineage>
        <taxon>Eukaryota</taxon>
        <taxon>Fungi</taxon>
        <taxon>Dikarya</taxon>
        <taxon>Ascomycota</taxon>
        <taxon>Pezizomycotina</taxon>
        <taxon>Dothideomycetes</taxon>
        <taxon>Dothideomycetes incertae sedis</taxon>
        <taxon>Botryosphaeriales</taxon>
        <taxon>Botryosphaeriaceae</taxon>
        <taxon>Neofusicoccum</taxon>
    </lineage>
</organism>